<dbReference type="InterPro" id="IPR039426">
    <property type="entry name" value="TonB-dep_rcpt-like"/>
</dbReference>
<dbReference type="InterPro" id="IPR023997">
    <property type="entry name" value="TonB-dep_OMP_SusC/RagA_CS"/>
</dbReference>
<evidence type="ECO:0000256" key="2">
    <source>
        <dbReference type="ARBA" id="ARBA00022448"/>
    </source>
</evidence>
<dbReference type="RefSeq" id="WP_395417053.1">
    <property type="nucleotide sequence ID" value="NZ_JBIPKE010000015.1"/>
</dbReference>
<dbReference type="InterPro" id="IPR012910">
    <property type="entry name" value="Plug_dom"/>
</dbReference>
<dbReference type="Gene3D" id="2.60.40.1120">
    <property type="entry name" value="Carboxypeptidase-like, regulatory domain"/>
    <property type="match status" value="1"/>
</dbReference>
<dbReference type="Gene3D" id="2.40.170.20">
    <property type="entry name" value="TonB-dependent receptor, beta-barrel domain"/>
    <property type="match status" value="1"/>
</dbReference>
<dbReference type="Gene3D" id="2.170.130.10">
    <property type="entry name" value="TonB-dependent receptor, plug domain"/>
    <property type="match status" value="1"/>
</dbReference>
<dbReference type="Proteomes" id="UP001610063">
    <property type="component" value="Unassembled WGS sequence"/>
</dbReference>
<evidence type="ECO:0000256" key="5">
    <source>
        <dbReference type="ARBA" id="ARBA00023136"/>
    </source>
</evidence>
<dbReference type="InterPro" id="IPR023996">
    <property type="entry name" value="TonB-dep_OMP_SusC/RagA"/>
</dbReference>
<dbReference type="SUPFAM" id="SSF56935">
    <property type="entry name" value="Porins"/>
    <property type="match status" value="1"/>
</dbReference>
<evidence type="ECO:0000256" key="4">
    <source>
        <dbReference type="ARBA" id="ARBA00022692"/>
    </source>
</evidence>
<evidence type="ECO:0000256" key="1">
    <source>
        <dbReference type="ARBA" id="ARBA00004571"/>
    </source>
</evidence>
<feature type="domain" description="TonB-dependent receptor plug" evidence="8">
    <location>
        <begin position="117"/>
        <end position="225"/>
    </location>
</feature>
<evidence type="ECO:0000256" key="3">
    <source>
        <dbReference type="ARBA" id="ARBA00022452"/>
    </source>
</evidence>
<dbReference type="Pfam" id="PF13715">
    <property type="entry name" value="CarbopepD_reg_2"/>
    <property type="match status" value="1"/>
</dbReference>
<comment type="caution">
    <text evidence="9">The sequence shown here is derived from an EMBL/GenBank/DDBJ whole genome shotgun (WGS) entry which is preliminary data.</text>
</comment>
<keyword evidence="5 7" id="KW-0472">Membrane</keyword>
<evidence type="ECO:0000259" key="8">
    <source>
        <dbReference type="Pfam" id="PF07715"/>
    </source>
</evidence>
<dbReference type="Pfam" id="PF07715">
    <property type="entry name" value="Plug"/>
    <property type="match status" value="1"/>
</dbReference>
<evidence type="ECO:0000256" key="6">
    <source>
        <dbReference type="ARBA" id="ARBA00023237"/>
    </source>
</evidence>
<reference evidence="9 10" key="1">
    <citation type="journal article" date="2013" name="Int. J. Syst. Evol. Microbiol.">
        <title>Marinoscillum luteum sp. nov., isolated from marine sediment.</title>
        <authorList>
            <person name="Cha I.T."/>
            <person name="Park S.J."/>
            <person name="Kim S.J."/>
            <person name="Kim J.G."/>
            <person name="Jung M.Y."/>
            <person name="Shin K.S."/>
            <person name="Kwon K.K."/>
            <person name="Yang S.H."/>
            <person name="Seo Y.S."/>
            <person name="Rhee S.K."/>
        </authorList>
    </citation>
    <scope>NUCLEOTIDE SEQUENCE [LARGE SCALE GENOMIC DNA]</scope>
    <source>
        <strain evidence="9 10">KCTC 23939</strain>
    </source>
</reference>
<evidence type="ECO:0000256" key="7">
    <source>
        <dbReference type="PROSITE-ProRule" id="PRU01360"/>
    </source>
</evidence>
<keyword evidence="2 7" id="KW-0813">Transport</keyword>
<sequence>MKKVVPFVLLVATFCWPGYSQSVLKGTVTSAHDGQPLPGVTIVSKGTTNGVITDSNGAFTLSCPEEATLVFSYIGYETLEADRNGQSSITVSLTEGVEMLGLVEVYATGYEQIPAERATGSFEHIDEALITRSTGMDIISRLEGVTSGLLFDKRLAGDTYGEDFRSLRIRGVSSIDSDNSPLIVVDNFPYEGDISSINPNDIAHVTVLKDAAAASLWGARAANGVIVLTTKKGGYERPLTVHFTSNVTVSERPDLHYSPDYLPAADFIGVERTLFDSGFYNSTASSTRQYPLSPVVELLLQHRDGALSDAELQSELATLATYDVRDEAETYFYRPGVRQQYALSMEGGTQKNAYYFSSGYDQNQTSIDGNDRNRLTLSLKNRFRPITPLELEAGVNIIHNGTTSNGLRWGEVATPYPYTRLADDEGNWLPVVRDLRMPYAAQAEAAGLLDWMYRPLQEKALNDQTTKDTEYRLDMGAQYAFTPALNVSAKYQYQKIAGKQRDLTAADSYRVRHLVNRFTQQDGTRVFPEGAILSEGYTDQQAHALRTQLNYSEHVGDHRLSGLAGAEVRQVQRVASGLEVYGYDDEVLTFNTSLDYLTRYPVRPWGNAWTPTPTNYFSGQIDRYVSYYGNAAYTYHDRYGLTASVRWDASNLFGVKTNQKGVPLWSVGGSWDLSDEAFYGLSWLPYLRFRLTYGYNGNINKSVTAFPTARYSVDNVTNLPIALLRNPGNPALRWEKIGMVNAGVDFETKGRRISGSLEYYVQHGHDLIGDTPLDPTTGFITLPPVSYKTNFAETRTRGVDVQLHTVNVQGPFAWSTDLLTTWTANEILSFYNESITYNTISSALALNTSSLPQVGRPIDALYSLPWYGLDPTTGDPQVMIEDQLSTEYRDYVRNLEMTDLKYHGVSVPPLFGSVRNNFSWKGLTLSVNVSWKTGYYFRKSGLSYERLFENGQGHIDYLSRWQQPGDEQRTQVPSIPAQSDTYRDKVYTASELMIEPGDHIRLEDINLSYEMSDEQMSWLPMRKLRVFVYAKNLGMIWSATSSGLDPDYPNTTYLIPRSYAIGINGTF</sequence>
<proteinExistence type="inferred from homology"/>
<keyword evidence="6 7" id="KW-0998">Cell outer membrane</keyword>
<dbReference type="NCBIfam" id="TIGR04057">
    <property type="entry name" value="SusC_RagA_signa"/>
    <property type="match status" value="1"/>
</dbReference>
<keyword evidence="4 7" id="KW-0812">Transmembrane</keyword>
<protein>
    <submittedName>
        <fullName evidence="9">SusC/RagA family TonB-linked outer membrane protein</fullName>
    </submittedName>
</protein>
<comment type="similarity">
    <text evidence="7">Belongs to the TonB-dependent receptor family.</text>
</comment>
<evidence type="ECO:0000313" key="9">
    <source>
        <dbReference type="EMBL" id="MFH6983492.1"/>
    </source>
</evidence>
<evidence type="ECO:0000313" key="10">
    <source>
        <dbReference type="Proteomes" id="UP001610063"/>
    </source>
</evidence>
<dbReference type="InterPro" id="IPR008969">
    <property type="entry name" value="CarboxyPept-like_regulatory"/>
</dbReference>
<name>A0ABW7N7B2_9BACT</name>
<keyword evidence="10" id="KW-1185">Reference proteome</keyword>
<comment type="subcellular location">
    <subcellularLocation>
        <location evidence="1 7">Cell outer membrane</location>
        <topology evidence="1 7">Multi-pass membrane protein</topology>
    </subcellularLocation>
</comment>
<dbReference type="InterPro" id="IPR037066">
    <property type="entry name" value="Plug_dom_sf"/>
</dbReference>
<dbReference type="NCBIfam" id="TIGR04056">
    <property type="entry name" value="OMP_RagA_SusC"/>
    <property type="match status" value="1"/>
</dbReference>
<gene>
    <name evidence="9" type="ORF">ACHKAR_08590</name>
</gene>
<keyword evidence="3 7" id="KW-1134">Transmembrane beta strand</keyword>
<accession>A0ABW7N7B2</accession>
<dbReference type="PROSITE" id="PS52016">
    <property type="entry name" value="TONB_DEPENDENT_REC_3"/>
    <property type="match status" value="1"/>
</dbReference>
<dbReference type="EMBL" id="JBIPKE010000015">
    <property type="protein sequence ID" value="MFH6983492.1"/>
    <property type="molecule type" value="Genomic_DNA"/>
</dbReference>
<organism evidence="9 10">
    <name type="scientific">Marinoscillum luteum</name>
    <dbReference type="NCBI Taxonomy" id="861051"/>
    <lineage>
        <taxon>Bacteria</taxon>
        <taxon>Pseudomonadati</taxon>
        <taxon>Bacteroidota</taxon>
        <taxon>Cytophagia</taxon>
        <taxon>Cytophagales</taxon>
        <taxon>Reichenbachiellaceae</taxon>
        <taxon>Marinoscillum</taxon>
    </lineage>
</organism>
<dbReference type="InterPro" id="IPR036942">
    <property type="entry name" value="Beta-barrel_TonB_sf"/>
</dbReference>
<dbReference type="SUPFAM" id="SSF49464">
    <property type="entry name" value="Carboxypeptidase regulatory domain-like"/>
    <property type="match status" value="1"/>
</dbReference>